<dbReference type="OrthoDB" id="9840516at2"/>
<organism evidence="2 3">
    <name type="scientific">Trichlorobacter thiogenes</name>
    <dbReference type="NCBI Taxonomy" id="115783"/>
    <lineage>
        <taxon>Bacteria</taxon>
        <taxon>Pseudomonadati</taxon>
        <taxon>Thermodesulfobacteriota</taxon>
        <taxon>Desulfuromonadia</taxon>
        <taxon>Geobacterales</taxon>
        <taxon>Geobacteraceae</taxon>
        <taxon>Trichlorobacter</taxon>
    </lineage>
</organism>
<gene>
    <name evidence="2" type="ORF">SAMN02745119_02235</name>
</gene>
<accession>A0A1T4Q6A6</accession>
<keyword evidence="1" id="KW-0732">Signal</keyword>
<keyword evidence="3" id="KW-1185">Reference proteome</keyword>
<dbReference type="AlphaFoldDB" id="A0A1T4Q6A6"/>
<sequence>MKTTARISIVALFCMTFFAAAPAFSVTLPEAAPKFTGRIVVNKTMVSSGYPNGSMTFNSNGSLTCTNYPSFIGCKHWQIQHDGTLRREFTDSHTGKTVEVVAIWKLLSQSGNTLQVQQTSNNSDVATTVTVTIK</sequence>
<evidence type="ECO:0000313" key="3">
    <source>
        <dbReference type="Proteomes" id="UP000190102"/>
    </source>
</evidence>
<evidence type="ECO:0008006" key="4">
    <source>
        <dbReference type="Google" id="ProtNLM"/>
    </source>
</evidence>
<dbReference type="EMBL" id="FUWR01000012">
    <property type="protein sequence ID" value="SJZ98768.1"/>
    <property type="molecule type" value="Genomic_DNA"/>
</dbReference>
<reference evidence="3" key="1">
    <citation type="submission" date="2017-02" db="EMBL/GenBank/DDBJ databases">
        <authorList>
            <person name="Varghese N."/>
            <person name="Submissions S."/>
        </authorList>
    </citation>
    <scope>NUCLEOTIDE SEQUENCE [LARGE SCALE GENOMIC DNA]</scope>
    <source>
        <strain evidence="3">ATCC BAA-34</strain>
    </source>
</reference>
<feature type="signal peptide" evidence="1">
    <location>
        <begin position="1"/>
        <end position="23"/>
    </location>
</feature>
<dbReference type="RefSeq" id="WP_078790508.1">
    <property type="nucleotide sequence ID" value="NZ_FUWR01000012.1"/>
</dbReference>
<name>A0A1T4Q6A6_9BACT</name>
<feature type="chain" id="PRO_5012007048" description="Lipocalin-like domain-containing protein" evidence="1">
    <location>
        <begin position="24"/>
        <end position="134"/>
    </location>
</feature>
<protein>
    <recommendedName>
        <fullName evidence="4">Lipocalin-like domain-containing protein</fullName>
    </recommendedName>
</protein>
<dbReference type="Proteomes" id="UP000190102">
    <property type="component" value="Unassembled WGS sequence"/>
</dbReference>
<evidence type="ECO:0000256" key="1">
    <source>
        <dbReference type="SAM" id="SignalP"/>
    </source>
</evidence>
<proteinExistence type="predicted"/>
<evidence type="ECO:0000313" key="2">
    <source>
        <dbReference type="EMBL" id="SJZ98768.1"/>
    </source>
</evidence>